<reference evidence="14 15" key="1">
    <citation type="submission" date="2023-02" db="EMBL/GenBank/DDBJ databases">
        <title>Genome sequence of Paenibacillus kyungheensis KACC 18744.</title>
        <authorList>
            <person name="Kim S."/>
            <person name="Heo J."/>
            <person name="Kwon S.-W."/>
        </authorList>
    </citation>
    <scope>NUCLEOTIDE SEQUENCE [LARGE SCALE GENOMIC DNA]</scope>
    <source>
        <strain evidence="14 15">KACC 18744</strain>
    </source>
</reference>
<keyword evidence="5 12" id="KW-0479">Metal-binding</keyword>
<name>A0AAX3M2B1_9BACL</name>
<feature type="binding site" evidence="11">
    <location>
        <begin position="50"/>
        <end position="53"/>
    </location>
    <ligand>
        <name>FAD</name>
        <dbReference type="ChEBI" id="CHEBI:57692"/>
    </ligand>
</feature>
<dbReference type="AlphaFoldDB" id="A0AAX3M2B1"/>
<feature type="binding site" evidence="12">
    <location>
        <position position="209"/>
    </location>
    <ligand>
        <name>[2Fe-2S] cluster</name>
        <dbReference type="ChEBI" id="CHEBI:190135"/>
    </ligand>
</feature>
<evidence type="ECO:0000256" key="9">
    <source>
        <dbReference type="ARBA" id="ARBA00023014"/>
    </source>
</evidence>
<evidence type="ECO:0000256" key="11">
    <source>
        <dbReference type="PIRSR" id="PIRSR006816-1"/>
    </source>
</evidence>
<dbReference type="PROSITE" id="PS51384">
    <property type="entry name" value="FAD_FR"/>
    <property type="match status" value="1"/>
</dbReference>
<evidence type="ECO:0000256" key="6">
    <source>
        <dbReference type="ARBA" id="ARBA00022827"/>
    </source>
</evidence>
<protein>
    <submittedName>
        <fullName evidence="14">Dihydroorotate dehydrogenase electron transfer subunit</fullName>
    </submittedName>
</protein>
<comment type="cofactor">
    <cofactor evidence="12">
        <name>[2Fe-2S] cluster</name>
        <dbReference type="ChEBI" id="CHEBI:190135"/>
    </cofactor>
    <text evidence="12">Binds 1 [2Fe-2S] cluster per subunit.</text>
</comment>
<dbReference type="PANTHER" id="PTHR43513">
    <property type="entry name" value="DIHYDROOROTATE DEHYDROGENASE B (NAD(+)), ELECTRON TRANSFER SUBUNIT"/>
    <property type="match status" value="1"/>
</dbReference>
<dbReference type="NCBIfam" id="NF000798">
    <property type="entry name" value="PRK00054.1-3"/>
    <property type="match status" value="1"/>
</dbReference>
<evidence type="ECO:0000256" key="1">
    <source>
        <dbReference type="ARBA" id="ARBA00006422"/>
    </source>
</evidence>
<evidence type="ECO:0000256" key="10">
    <source>
        <dbReference type="ARBA" id="ARBA00034078"/>
    </source>
</evidence>
<sequence>MATIISNIEVSPSVYVIKVAGQWAGAMGQFYMIRHRATQGIAITDPLLSRPLSIHDQGDDYIAFLYRVTGRGTALLASLSVGQELQLSGPFGNGFPVVDPSESVALVGGGMGVAPLLLAAKHYRQADIYVGFNHHSFAVESFEQILQDSQQIHITQGQHTNIVDIVDPRLYSVIMACGPAGMLQALATKIKSLHARTLLYISTEKRMACGIGACLTCSIQTVNGNARVCKEGPVFTAEEVNWNDLSHM</sequence>
<dbReference type="GO" id="GO:0050660">
    <property type="term" value="F:flavin adenine dinucleotide binding"/>
    <property type="evidence" value="ECO:0007669"/>
    <property type="project" value="InterPro"/>
</dbReference>
<dbReference type="SUPFAM" id="SSF52343">
    <property type="entry name" value="Ferredoxin reductase-like, C-terminal NADP-linked domain"/>
    <property type="match status" value="1"/>
</dbReference>
<keyword evidence="9 12" id="KW-0411">Iron-sulfur</keyword>
<dbReference type="CDD" id="cd06218">
    <property type="entry name" value="DHOD_e_trans"/>
    <property type="match status" value="1"/>
</dbReference>
<dbReference type="InterPro" id="IPR019480">
    <property type="entry name" value="Dihydroorotate_DH_Fe-S-bd"/>
</dbReference>
<dbReference type="GO" id="GO:0006221">
    <property type="term" value="P:pyrimidine nucleotide biosynthetic process"/>
    <property type="evidence" value="ECO:0007669"/>
    <property type="project" value="InterPro"/>
</dbReference>
<feature type="binding site" evidence="12">
    <location>
        <position position="214"/>
    </location>
    <ligand>
        <name>[2Fe-2S] cluster</name>
        <dbReference type="ChEBI" id="CHEBI:190135"/>
    </ligand>
</feature>
<keyword evidence="4 12" id="KW-0001">2Fe-2S</keyword>
<dbReference type="InterPro" id="IPR050353">
    <property type="entry name" value="PyrK_electron_transfer"/>
</dbReference>
<evidence type="ECO:0000256" key="7">
    <source>
        <dbReference type="ARBA" id="ARBA00022982"/>
    </source>
</evidence>
<evidence type="ECO:0000256" key="3">
    <source>
        <dbReference type="ARBA" id="ARBA00022630"/>
    </source>
</evidence>
<dbReference type="InterPro" id="IPR017938">
    <property type="entry name" value="Riboflavin_synthase-like_b-brl"/>
</dbReference>
<dbReference type="GO" id="GO:0051537">
    <property type="term" value="F:2 iron, 2 sulfur cluster binding"/>
    <property type="evidence" value="ECO:0007669"/>
    <property type="project" value="UniProtKB-KW"/>
</dbReference>
<keyword evidence="8 12" id="KW-0408">Iron</keyword>
<dbReference type="PANTHER" id="PTHR43513:SF3">
    <property type="entry name" value="DIHYDROOROTATE DEHYDROGENASE B (NAD(+)), ELECTRON TRANSFER SUBUNIT-RELATED"/>
    <property type="match status" value="1"/>
</dbReference>
<keyword evidence="7" id="KW-0249">Electron transport</keyword>
<dbReference type="KEGG" id="pka:PQ456_21975"/>
<keyword evidence="15" id="KW-1185">Reference proteome</keyword>
<feature type="binding site" evidence="12">
    <location>
        <position position="217"/>
    </location>
    <ligand>
        <name>[2Fe-2S] cluster</name>
        <dbReference type="ChEBI" id="CHEBI:190135"/>
    </ligand>
</feature>
<organism evidence="14 15">
    <name type="scientific">Paenibacillus kyungheensis</name>
    <dbReference type="NCBI Taxonomy" id="1452732"/>
    <lineage>
        <taxon>Bacteria</taxon>
        <taxon>Bacillati</taxon>
        <taxon>Bacillota</taxon>
        <taxon>Bacilli</taxon>
        <taxon>Bacillales</taxon>
        <taxon>Paenibacillaceae</taxon>
        <taxon>Paenibacillus</taxon>
    </lineage>
</organism>
<comment type="cofactor">
    <cofactor evidence="10">
        <name>[2Fe-2S] cluster</name>
        <dbReference type="ChEBI" id="CHEBI:190135"/>
    </cofactor>
</comment>
<gene>
    <name evidence="14" type="ORF">PQ456_21975</name>
</gene>
<keyword evidence="6 11" id="KW-0274">FAD</keyword>
<dbReference type="RefSeq" id="WP_273614134.1">
    <property type="nucleotide sequence ID" value="NZ_CP117416.1"/>
</dbReference>
<dbReference type="InterPro" id="IPR037117">
    <property type="entry name" value="Dihydroorotate_DH_ele_sf"/>
</dbReference>
<feature type="binding site" evidence="11">
    <location>
        <begin position="65"/>
        <end position="67"/>
    </location>
    <ligand>
        <name>FAD</name>
        <dbReference type="ChEBI" id="CHEBI:57692"/>
    </ligand>
</feature>
<dbReference type="Gene3D" id="3.40.50.80">
    <property type="entry name" value="Nucleotide-binding domain of ferredoxin-NADP reductase (FNR) module"/>
    <property type="match status" value="1"/>
</dbReference>
<dbReference type="Gene3D" id="2.10.240.10">
    <property type="entry name" value="Dihydroorotate dehydrogenase, electron transfer subunit"/>
    <property type="match status" value="1"/>
</dbReference>
<accession>A0AAX3M2B1</accession>
<evidence type="ECO:0000256" key="4">
    <source>
        <dbReference type="ARBA" id="ARBA00022714"/>
    </source>
</evidence>
<feature type="binding site" evidence="11">
    <location>
        <begin position="72"/>
        <end position="73"/>
    </location>
    <ligand>
        <name>FAD</name>
        <dbReference type="ChEBI" id="CHEBI:57692"/>
    </ligand>
</feature>
<evidence type="ECO:0000256" key="5">
    <source>
        <dbReference type="ARBA" id="ARBA00022723"/>
    </source>
</evidence>
<dbReference type="GO" id="GO:0016491">
    <property type="term" value="F:oxidoreductase activity"/>
    <property type="evidence" value="ECO:0007669"/>
    <property type="project" value="InterPro"/>
</dbReference>
<evidence type="ECO:0000256" key="2">
    <source>
        <dbReference type="ARBA" id="ARBA00022448"/>
    </source>
</evidence>
<evidence type="ECO:0000313" key="15">
    <source>
        <dbReference type="Proteomes" id="UP001220509"/>
    </source>
</evidence>
<comment type="cofactor">
    <cofactor evidence="11">
        <name>FAD</name>
        <dbReference type="ChEBI" id="CHEBI:57692"/>
    </cofactor>
    <text evidence="11">Binds 1 FAD per subunit.</text>
</comment>
<dbReference type="InterPro" id="IPR039261">
    <property type="entry name" value="FNR_nucleotide-bd"/>
</dbReference>
<feature type="domain" description="FAD-binding FR-type" evidence="13">
    <location>
        <begin position="1"/>
        <end position="97"/>
    </location>
</feature>
<dbReference type="SUPFAM" id="SSF63380">
    <property type="entry name" value="Riboflavin synthase domain-like"/>
    <property type="match status" value="1"/>
</dbReference>
<evidence type="ECO:0000259" key="13">
    <source>
        <dbReference type="PROSITE" id="PS51384"/>
    </source>
</evidence>
<dbReference type="EMBL" id="CP117416">
    <property type="protein sequence ID" value="WCT55784.1"/>
    <property type="molecule type" value="Genomic_DNA"/>
</dbReference>
<keyword evidence="2" id="KW-0813">Transport</keyword>
<dbReference type="InterPro" id="IPR012165">
    <property type="entry name" value="Cyt_c3_hydrogenase_gsu"/>
</dbReference>
<dbReference type="PIRSF" id="PIRSF006816">
    <property type="entry name" value="Cyc3_hyd_g"/>
    <property type="match status" value="1"/>
</dbReference>
<evidence type="ECO:0000256" key="12">
    <source>
        <dbReference type="PIRSR" id="PIRSR006816-2"/>
    </source>
</evidence>
<feature type="binding site" evidence="12">
    <location>
        <position position="229"/>
    </location>
    <ligand>
        <name>[2Fe-2S] cluster</name>
        <dbReference type="ChEBI" id="CHEBI:190135"/>
    </ligand>
</feature>
<dbReference type="Proteomes" id="UP001220509">
    <property type="component" value="Chromosome"/>
</dbReference>
<evidence type="ECO:0000313" key="14">
    <source>
        <dbReference type="EMBL" id="WCT55784.1"/>
    </source>
</evidence>
<dbReference type="Gene3D" id="2.40.30.10">
    <property type="entry name" value="Translation factors"/>
    <property type="match status" value="1"/>
</dbReference>
<keyword evidence="3 11" id="KW-0285">Flavoprotein</keyword>
<dbReference type="InterPro" id="IPR017927">
    <property type="entry name" value="FAD-bd_FR_type"/>
</dbReference>
<dbReference type="GO" id="GO:0046872">
    <property type="term" value="F:metal ion binding"/>
    <property type="evidence" value="ECO:0007669"/>
    <property type="project" value="UniProtKB-KW"/>
</dbReference>
<comment type="similarity">
    <text evidence="1">Belongs to the PyrK family.</text>
</comment>
<evidence type="ECO:0000256" key="8">
    <source>
        <dbReference type="ARBA" id="ARBA00023004"/>
    </source>
</evidence>
<proteinExistence type="inferred from homology"/>
<dbReference type="Pfam" id="PF10418">
    <property type="entry name" value="DHODB_Fe-S_bind"/>
    <property type="match status" value="1"/>
</dbReference>